<dbReference type="AlphaFoldDB" id="A0A3P9A072"/>
<reference evidence="3" key="1">
    <citation type="journal article" date="2014" name="PLoS ONE">
        <title>The genome and linkage map of the northern pike (Esox lucius): conserved synteny revealed between the salmonid sister group and the Neoteleostei.</title>
        <authorList>
            <person name="Rondeau E.B."/>
            <person name="Minkley D.R."/>
            <person name="Leong J.S."/>
            <person name="Messmer A.M."/>
            <person name="Jantzen J.R."/>
            <person name="von Schalburg K.R."/>
            <person name="Lemon C."/>
            <person name="Bird N.H."/>
            <person name="Koop B.F."/>
        </authorList>
    </citation>
    <scope>NUCLEOTIDE SEQUENCE</scope>
</reference>
<dbReference type="Gene3D" id="6.20.250.70">
    <property type="match status" value="1"/>
</dbReference>
<evidence type="ECO:0000256" key="1">
    <source>
        <dbReference type="SAM" id="MobiDB-lite"/>
    </source>
</evidence>
<dbReference type="Bgee" id="ENSELUG00000012387">
    <property type="expression patterns" value="Expressed in ovary and 14 other cell types or tissues"/>
</dbReference>
<reference evidence="2" key="4">
    <citation type="submission" date="2025-09" db="UniProtKB">
        <authorList>
            <consortium name="Ensembl"/>
        </authorList>
    </citation>
    <scope>IDENTIFICATION</scope>
</reference>
<evidence type="ECO:0000313" key="2">
    <source>
        <dbReference type="Ensembl" id="ENSELUP00000033963.2"/>
    </source>
</evidence>
<feature type="region of interest" description="Disordered" evidence="1">
    <location>
        <begin position="276"/>
        <end position="296"/>
    </location>
</feature>
<feature type="region of interest" description="Disordered" evidence="1">
    <location>
        <begin position="216"/>
        <end position="256"/>
    </location>
</feature>
<organism evidence="2 3">
    <name type="scientific">Esox lucius</name>
    <name type="common">Northern pike</name>
    <dbReference type="NCBI Taxonomy" id="8010"/>
    <lineage>
        <taxon>Eukaryota</taxon>
        <taxon>Metazoa</taxon>
        <taxon>Chordata</taxon>
        <taxon>Craniata</taxon>
        <taxon>Vertebrata</taxon>
        <taxon>Euteleostomi</taxon>
        <taxon>Actinopterygii</taxon>
        <taxon>Neopterygii</taxon>
        <taxon>Teleostei</taxon>
        <taxon>Protacanthopterygii</taxon>
        <taxon>Esociformes</taxon>
        <taxon>Esocidae</taxon>
        <taxon>Esox</taxon>
    </lineage>
</organism>
<proteinExistence type="predicted"/>
<evidence type="ECO:0000313" key="3">
    <source>
        <dbReference type="Proteomes" id="UP000265140"/>
    </source>
</evidence>
<keyword evidence="3" id="KW-1185">Reference proteome</keyword>
<dbReference type="OMA" id="FQEEVMM"/>
<dbReference type="InParanoid" id="A0A3P9A072"/>
<reference evidence="2" key="3">
    <citation type="submission" date="2025-08" db="UniProtKB">
        <authorList>
            <consortium name="Ensembl"/>
        </authorList>
    </citation>
    <scope>IDENTIFICATION</scope>
</reference>
<feature type="compositionally biased region" description="Polar residues" evidence="1">
    <location>
        <begin position="153"/>
        <end position="163"/>
    </location>
</feature>
<feature type="compositionally biased region" description="Basic residues" evidence="1">
    <location>
        <begin position="285"/>
        <end position="296"/>
    </location>
</feature>
<dbReference type="InterPro" id="IPR013240">
    <property type="entry name" value="DNA-dir_RNA_pol1_su_RPA34"/>
</dbReference>
<protein>
    <submittedName>
        <fullName evidence="2">Uncharacterized protein</fullName>
    </submittedName>
</protein>
<accession>A0A3P9A072</accession>
<dbReference type="Pfam" id="PF08208">
    <property type="entry name" value="RNA_polI_A34"/>
    <property type="match status" value="1"/>
</dbReference>
<dbReference type="GeneTree" id="ENSGT00450000040362"/>
<dbReference type="GO" id="GO:0006360">
    <property type="term" value="P:transcription by RNA polymerase I"/>
    <property type="evidence" value="ECO:0007669"/>
    <property type="project" value="InterPro"/>
</dbReference>
<dbReference type="Proteomes" id="UP000265140">
    <property type="component" value="Chromosome 1"/>
</dbReference>
<sequence>MSPPSASRYKCPADFVPFTHKPCASTFIDNVCDDNIELWLIKAPSSFDINNLRMPLSRLQTVRAPAQQVQGGSEPVGQICTVLGGPLGAVDLRLLTSHCQTPNTMVCAPAFSGLLNIGESFGDCSTNQAPMAIPATPAPTIPPGLRQRFQPFGSKTPTLSGSVEDTARAPETPLTVMQEPGEERKSKKKKKRDKRLKIEELERVVGVKEERLAMILSPEEPCTAPGQEADLSEERRKRKKKKRDKDRGEAEEGGDCLFNEIKEETIEVKVEPIDFAYGDVGDSGKKKKKKKNKCDD</sequence>
<dbReference type="Ensembl" id="ENSELUT00000037944.3">
    <property type="protein sequence ID" value="ENSELUP00000033963.2"/>
    <property type="gene ID" value="ENSELUG00000012387.3"/>
</dbReference>
<name>A0A3P9A072_ESOLU</name>
<reference evidence="2" key="2">
    <citation type="submission" date="2020-02" db="EMBL/GenBank/DDBJ databases">
        <title>Esox lucius (northern pike) genome, fEsoLuc1, primary haplotype.</title>
        <authorList>
            <person name="Myers G."/>
            <person name="Karagic N."/>
            <person name="Meyer A."/>
            <person name="Pippel M."/>
            <person name="Reichard M."/>
            <person name="Winkler S."/>
            <person name="Tracey A."/>
            <person name="Sims Y."/>
            <person name="Howe K."/>
            <person name="Rhie A."/>
            <person name="Formenti G."/>
            <person name="Durbin R."/>
            <person name="Fedrigo O."/>
            <person name="Jarvis E.D."/>
        </authorList>
    </citation>
    <scope>NUCLEOTIDE SEQUENCE [LARGE SCALE GENOMIC DNA]</scope>
</reference>
<feature type="region of interest" description="Disordered" evidence="1">
    <location>
        <begin position="135"/>
        <end position="194"/>
    </location>
</feature>